<protein>
    <submittedName>
        <fullName evidence="2">Outer membrane beta-barrel protein</fullName>
    </submittedName>
</protein>
<dbReference type="RefSeq" id="WP_160846066.1">
    <property type="nucleotide sequence ID" value="NZ_WVHT01000011.1"/>
</dbReference>
<name>A0A7K1YE72_9SPHI</name>
<evidence type="ECO:0000313" key="2">
    <source>
        <dbReference type="EMBL" id="MXV52885.1"/>
    </source>
</evidence>
<sequence length="255" mass="28611">MLKKFLFLILTIPGGQSLFAQIDSSSASVSSNSKRLKHYVHVGYNFGGLAPIPLPNTIRKIDSYSPGFSPSLSYEVVYPLSKTLGIGAALRFDIKGMNITDSVQYFHTLVTMDNSEFEGDFTGTNKTVDKNMYLSLPINVVYSARGNWRFKLGFYTAYLIRPSFSGQVSNGYIRKGNSLGEKVAIDTATFNFDDVQRKFDWGLQAGAEKRFLKRYAVTGDLQWGLRPVFPPSFKGIGYKMTNIFFTLGVRMQLFE</sequence>
<reference evidence="2 3" key="1">
    <citation type="submission" date="2019-11" db="EMBL/GenBank/DDBJ databases">
        <title>Pedobacter sp. HMF7647 Genome sequencing and assembly.</title>
        <authorList>
            <person name="Kang H."/>
            <person name="Kim H."/>
            <person name="Joh K."/>
        </authorList>
    </citation>
    <scope>NUCLEOTIDE SEQUENCE [LARGE SCALE GENOMIC DNA]</scope>
    <source>
        <strain evidence="2 3">HMF7647</strain>
    </source>
</reference>
<dbReference type="EMBL" id="WVHT01000011">
    <property type="protein sequence ID" value="MXV52885.1"/>
    <property type="molecule type" value="Genomic_DNA"/>
</dbReference>
<dbReference type="InterPro" id="IPR025665">
    <property type="entry name" value="Beta-barrel_OMP_2"/>
</dbReference>
<evidence type="ECO:0000259" key="1">
    <source>
        <dbReference type="Pfam" id="PF13568"/>
    </source>
</evidence>
<dbReference type="AlphaFoldDB" id="A0A7K1YE72"/>
<keyword evidence="3" id="KW-1185">Reference proteome</keyword>
<dbReference type="Proteomes" id="UP000466586">
    <property type="component" value="Unassembled WGS sequence"/>
</dbReference>
<organism evidence="2 3">
    <name type="scientific">Hufsiella arboris</name>
    <dbReference type="NCBI Taxonomy" id="2695275"/>
    <lineage>
        <taxon>Bacteria</taxon>
        <taxon>Pseudomonadati</taxon>
        <taxon>Bacteroidota</taxon>
        <taxon>Sphingobacteriia</taxon>
        <taxon>Sphingobacteriales</taxon>
        <taxon>Sphingobacteriaceae</taxon>
        <taxon>Hufsiella</taxon>
    </lineage>
</organism>
<feature type="domain" description="Outer membrane protein beta-barrel" evidence="1">
    <location>
        <begin position="19"/>
        <end position="229"/>
    </location>
</feature>
<comment type="caution">
    <text evidence="2">The sequence shown here is derived from an EMBL/GenBank/DDBJ whole genome shotgun (WGS) entry which is preliminary data.</text>
</comment>
<proteinExistence type="predicted"/>
<accession>A0A7K1YE72</accession>
<dbReference type="Pfam" id="PF13568">
    <property type="entry name" value="OMP_b-brl_2"/>
    <property type="match status" value="1"/>
</dbReference>
<gene>
    <name evidence="2" type="ORF">GS399_18075</name>
</gene>
<evidence type="ECO:0000313" key="3">
    <source>
        <dbReference type="Proteomes" id="UP000466586"/>
    </source>
</evidence>